<comment type="similarity">
    <text evidence="3">Belongs to the GppA/Ppx family.</text>
</comment>
<comment type="subunit">
    <text evidence="4">Homodimer.</text>
</comment>
<dbReference type="CDD" id="cd24053">
    <property type="entry name" value="ASKHA_NBD_EcPPX-GppA-like"/>
    <property type="match status" value="1"/>
</dbReference>
<comment type="cofactor">
    <cofactor evidence="1">
        <name>Mg(2+)</name>
        <dbReference type="ChEBI" id="CHEBI:18420"/>
    </cofactor>
</comment>
<dbReference type="GO" id="GO:0006798">
    <property type="term" value="P:polyphosphate catabolic process"/>
    <property type="evidence" value="ECO:0007669"/>
    <property type="project" value="TreeGrafter"/>
</dbReference>
<name>A0A6M4GW37_9PROT</name>
<evidence type="ECO:0000256" key="9">
    <source>
        <dbReference type="ARBA" id="ARBA00023136"/>
    </source>
</evidence>
<accession>A0A6M4GW37</accession>
<evidence type="ECO:0000256" key="8">
    <source>
        <dbReference type="ARBA" id="ARBA00022801"/>
    </source>
</evidence>
<dbReference type="InterPro" id="IPR048950">
    <property type="entry name" value="Ppx_GppA_C"/>
</dbReference>
<dbReference type="GO" id="GO:0004309">
    <property type="term" value="F:exopolyphosphatase activity"/>
    <property type="evidence" value="ECO:0007669"/>
    <property type="project" value="UniProtKB-EC"/>
</dbReference>
<dbReference type="InterPro" id="IPR050273">
    <property type="entry name" value="GppA/Ppx_hydrolase"/>
</dbReference>
<gene>
    <name evidence="13" type="primary">ppx</name>
    <name evidence="13" type="ORF">DSM104443_02577</name>
</gene>
<dbReference type="EMBL" id="CP053069">
    <property type="protein sequence ID" value="QJR11500.1"/>
    <property type="molecule type" value="Genomic_DNA"/>
</dbReference>
<dbReference type="PIRSF" id="PIRSF001267">
    <property type="entry name" value="Pyrophosphatase_GppA_Ppx"/>
    <property type="match status" value="1"/>
</dbReference>
<evidence type="ECO:0000256" key="3">
    <source>
        <dbReference type="ARBA" id="ARBA00007125"/>
    </source>
</evidence>
<keyword evidence="9" id="KW-0472">Membrane</keyword>
<feature type="domain" description="Ppx/GppA phosphatase C-terminal" evidence="12">
    <location>
        <begin position="308"/>
        <end position="478"/>
    </location>
</feature>
<evidence type="ECO:0000256" key="2">
    <source>
        <dbReference type="ARBA" id="ARBA00004202"/>
    </source>
</evidence>
<evidence type="ECO:0000256" key="4">
    <source>
        <dbReference type="ARBA" id="ARBA00011738"/>
    </source>
</evidence>
<dbReference type="GO" id="GO:0005886">
    <property type="term" value="C:plasma membrane"/>
    <property type="evidence" value="ECO:0007669"/>
    <property type="project" value="UniProtKB-SubCell"/>
</dbReference>
<dbReference type="SUPFAM" id="SSF109604">
    <property type="entry name" value="HD-domain/PDEase-like"/>
    <property type="match status" value="1"/>
</dbReference>
<dbReference type="NCBIfam" id="TIGR03706">
    <property type="entry name" value="exo_poly_only"/>
    <property type="match status" value="1"/>
</dbReference>
<evidence type="ECO:0000313" key="13">
    <source>
        <dbReference type="EMBL" id="QJR11500.1"/>
    </source>
</evidence>
<dbReference type="Pfam" id="PF02541">
    <property type="entry name" value="Ppx-GppA"/>
    <property type="match status" value="1"/>
</dbReference>
<keyword evidence="14" id="KW-1185">Reference proteome</keyword>
<dbReference type="RefSeq" id="WP_171092900.1">
    <property type="nucleotide sequence ID" value="NZ_CP053069.1"/>
</dbReference>
<comment type="subcellular location">
    <subcellularLocation>
        <location evidence="2">Cell membrane</location>
        <topology evidence="2">Peripheral membrane protein</topology>
    </subcellularLocation>
</comment>
<sequence>MEYNTLAAVDLGSNSFHLEIGRVVDQQIYPLDSLKETVRLGAGLTDDKKLDATIQEKAITALKRFRERLAGMPPETVRVVGTNTLRVAKNSKEFLARAEGALGFPIEVISGREEARLIYSGVVHSLPLSGQNRLVVDIGGGSTELIIGHKLRPIVMESLYMGCVSYTRRYFPDGKVDKKLLKAAELAAREQVQAIVARYQKTGWKEAVGSSGTARALAEAIRENGHSSGGITDTGLAFLREELLKAGDMKKLSIPGLREERVPVFPGGVVIMSAVFAELELEEMRVADGALRQGVLWDLLGRVHHRDIREVTIEQFVKRYHTDQTQAQRVGHLARALYKQLDPHEGEAEFRKLSFLSWAVELHEIGLTISQAGYHKHSAYVLAYADMPGFSRQEQGWLSNLVLAQRGSLGKMRSPFEDDPDLQDLALALRLAVIFHRSRRTLKLPKMKLEHSPKGYRLEVERGWLEHNTLVVHALQGEHDEWGSIGVSFEFSEKE</sequence>
<evidence type="ECO:0000256" key="5">
    <source>
        <dbReference type="ARBA" id="ARBA00012451"/>
    </source>
</evidence>
<dbReference type="KEGG" id="uru:DSM104443_02577"/>
<evidence type="ECO:0000313" key="14">
    <source>
        <dbReference type="Proteomes" id="UP000501534"/>
    </source>
</evidence>
<dbReference type="EC" id="3.6.1.11" evidence="5"/>
<evidence type="ECO:0000259" key="11">
    <source>
        <dbReference type="Pfam" id="PF02541"/>
    </source>
</evidence>
<evidence type="ECO:0000256" key="7">
    <source>
        <dbReference type="ARBA" id="ARBA00022475"/>
    </source>
</evidence>
<organism evidence="13 14">
    <name type="scientific">Usitatibacter rugosus</name>
    <dbReference type="NCBI Taxonomy" id="2732067"/>
    <lineage>
        <taxon>Bacteria</taxon>
        <taxon>Pseudomonadati</taxon>
        <taxon>Pseudomonadota</taxon>
        <taxon>Betaproteobacteria</taxon>
        <taxon>Nitrosomonadales</taxon>
        <taxon>Usitatibacteraceae</taxon>
        <taxon>Usitatibacter</taxon>
    </lineage>
</organism>
<dbReference type="Proteomes" id="UP000501534">
    <property type="component" value="Chromosome"/>
</dbReference>
<reference evidence="13 14" key="1">
    <citation type="submission" date="2020-04" db="EMBL/GenBank/DDBJ databases">
        <title>Usitatibacter rugosus gen. nov., sp. nov. and Usitatibacter palustris sp. nov., novel members of Usitatibacteraceae fam. nov. within the order Nitrosomonadales isolated from soil.</title>
        <authorList>
            <person name="Huber K.J."/>
            <person name="Neumann-Schaal M."/>
            <person name="Geppert A."/>
            <person name="Luckner M."/>
            <person name="Wanner G."/>
            <person name="Overmann J."/>
        </authorList>
    </citation>
    <scope>NUCLEOTIDE SEQUENCE [LARGE SCALE GENOMIC DNA]</scope>
    <source>
        <strain evidence="13 14">0125_3</strain>
    </source>
</reference>
<dbReference type="InterPro" id="IPR043129">
    <property type="entry name" value="ATPase_NBD"/>
</dbReference>
<dbReference type="FunFam" id="3.30.420.40:FF:000023">
    <property type="entry name" value="Guanosine-5'-triphosphate,3'-diphosphate pyrophosphatase"/>
    <property type="match status" value="1"/>
</dbReference>
<evidence type="ECO:0000259" key="12">
    <source>
        <dbReference type="Pfam" id="PF21447"/>
    </source>
</evidence>
<dbReference type="InterPro" id="IPR022371">
    <property type="entry name" value="Exopolyphosphatase"/>
</dbReference>
<dbReference type="InterPro" id="IPR030673">
    <property type="entry name" value="PyroPPase_GppA_Ppx"/>
</dbReference>
<protein>
    <recommendedName>
        <fullName evidence="6">Exopolyphosphatase</fullName>
        <ecNumber evidence="5">3.6.1.11</ecNumber>
    </recommendedName>
</protein>
<evidence type="ECO:0000256" key="10">
    <source>
        <dbReference type="ARBA" id="ARBA00047607"/>
    </source>
</evidence>
<evidence type="ECO:0000256" key="6">
    <source>
        <dbReference type="ARBA" id="ARBA00020416"/>
    </source>
</evidence>
<dbReference type="InterPro" id="IPR003695">
    <property type="entry name" value="Ppx_GppA_N"/>
</dbReference>
<dbReference type="AlphaFoldDB" id="A0A6M4GW37"/>
<dbReference type="FunFam" id="3.30.420.150:FF:000001">
    <property type="entry name" value="Guanosine-5'-triphosphate,3'-diphosphate pyrophosphatase"/>
    <property type="match status" value="1"/>
</dbReference>
<comment type="catalytic activity">
    <reaction evidence="10">
        <text>[phosphate](n) + H2O = [phosphate](n-1) + phosphate + H(+)</text>
        <dbReference type="Rhea" id="RHEA:21528"/>
        <dbReference type="Rhea" id="RHEA-COMP:9859"/>
        <dbReference type="Rhea" id="RHEA-COMP:14279"/>
        <dbReference type="ChEBI" id="CHEBI:15377"/>
        <dbReference type="ChEBI" id="CHEBI:15378"/>
        <dbReference type="ChEBI" id="CHEBI:16838"/>
        <dbReference type="ChEBI" id="CHEBI:43474"/>
        <dbReference type="EC" id="3.6.1.11"/>
    </reaction>
</comment>
<dbReference type="Gene3D" id="3.30.420.150">
    <property type="entry name" value="Exopolyphosphatase. Domain 2"/>
    <property type="match status" value="1"/>
</dbReference>
<dbReference type="SUPFAM" id="SSF53067">
    <property type="entry name" value="Actin-like ATPase domain"/>
    <property type="match status" value="2"/>
</dbReference>
<keyword evidence="8 13" id="KW-0378">Hydrolase</keyword>
<dbReference type="PANTHER" id="PTHR30005:SF14">
    <property type="entry name" value="EXOPOLYPHOSPHATASE"/>
    <property type="match status" value="1"/>
</dbReference>
<keyword evidence="7" id="KW-1003">Cell membrane</keyword>
<dbReference type="Gene3D" id="1.10.3210.10">
    <property type="entry name" value="Hypothetical protein af1432"/>
    <property type="match status" value="1"/>
</dbReference>
<dbReference type="PANTHER" id="PTHR30005">
    <property type="entry name" value="EXOPOLYPHOSPHATASE"/>
    <property type="match status" value="1"/>
</dbReference>
<evidence type="ECO:0000256" key="1">
    <source>
        <dbReference type="ARBA" id="ARBA00001946"/>
    </source>
</evidence>
<proteinExistence type="inferred from homology"/>
<feature type="domain" description="Ppx/GppA phosphatase N-terminal" evidence="11">
    <location>
        <begin position="20"/>
        <end position="301"/>
    </location>
</feature>
<dbReference type="Gene3D" id="3.30.420.40">
    <property type="match status" value="1"/>
</dbReference>
<dbReference type="Pfam" id="PF21447">
    <property type="entry name" value="Ppx-GppA_III"/>
    <property type="match status" value="1"/>
</dbReference>